<gene>
    <name evidence="1" type="ORF">AC529_14455</name>
</gene>
<dbReference type="PANTHER" id="PTHR36849">
    <property type="entry name" value="CYTOPLASMIC PROTEIN-RELATED"/>
    <property type="match status" value="1"/>
</dbReference>
<dbReference type="RefSeq" id="WP_068755571.1">
    <property type="nucleotide sequence ID" value="NZ_KQ950181.1"/>
</dbReference>
<dbReference type="EMBL" id="LGEM01000101">
    <property type="protein sequence ID" value="KUP96006.1"/>
    <property type="molecule type" value="Genomic_DNA"/>
</dbReference>
<dbReference type="STRING" id="665004.AC529_14455"/>
<evidence type="ECO:0008006" key="3">
    <source>
        <dbReference type="Google" id="ProtNLM"/>
    </source>
</evidence>
<proteinExistence type="predicted"/>
<dbReference type="PATRIC" id="fig|665004.4.peg.2028"/>
<evidence type="ECO:0000313" key="2">
    <source>
        <dbReference type="Proteomes" id="UP000074382"/>
    </source>
</evidence>
<organism evidence="1 2">
    <name type="scientific">Thermobifida cellulosilytica TB100</name>
    <dbReference type="NCBI Taxonomy" id="665004"/>
    <lineage>
        <taxon>Bacteria</taxon>
        <taxon>Bacillati</taxon>
        <taxon>Actinomycetota</taxon>
        <taxon>Actinomycetes</taxon>
        <taxon>Streptosporangiales</taxon>
        <taxon>Nocardiopsidaceae</taxon>
        <taxon>Thermobifida</taxon>
    </lineage>
</organism>
<protein>
    <recommendedName>
        <fullName evidence="3">MarR family transcriptional regulator</fullName>
    </recommendedName>
</protein>
<evidence type="ECO:0000313" key="1">
    <source>
        <dbReference type="EMBL" id="KUP96006.1"/>
    </source>
</evidence>
<dbReference type="AlphaFoldDB" id="A0A147KFC2"/>
<sequence length="127" mass="14459">MGTSGDIDVRRVYDGGVRDGSATRGRRVFLVDRVWPRGVRKEELRVDGWVRQVAPSTQLRRWFGHDPARWEGFCARYRAELDEEPEAVEELVREARRGPVTLLCAAADVEHNNAVALRAYLLERLGA</sequence>
<comment type="caution">
    <text evidence="1">The sequence shown here is derived from an EMBL/GenBank/DDBJ whole genome shotgun (WGS) entry which is preliminary data.</text>
</comment>
<dbReference type="OrthoDB" id="9790745at2"/>
<dbReference type="Pfam" id="PF22752">
    <property type="entry name" value="DUF488-N3i"/>
    <property type="match status" value="1"/>
</dbReference>
<reference evidence="2" key="1">
    <citation type="journal article" date="2017" name="Acta Aliment.">
        <title>Plant polysaccharide degrading enzyme system of Thermpbifida cellulosilytica TB100 revealed by de novo genome project data.</title>
        <authorList>
            <person name="Toth A."/>
            <person name="Baka E."/>
            <person name="Luzics S."/>
            <person name="Bata-Vidacs I."/>
            <person name="Nagy I."/>
            <person name="Balint B."/>
            <person name="Herceg R."/>
            <person name="Olasz F."/>
            <person name="Wilk T."/>
            <person name="Nagy T."/>
            <person name="Kriszt B."/>
            <person name="Nagy I."/>
            <person name="Kukolya J."/>
        </authorList>
    </citation>
    <scope>NUCLEOTIDE SEQUENCE [LARGE SCALE GENOMIC DNA]</scope>
    <source>
        <strain evidence="2">TB100</strain>
    </source>
</reference>
<dbReference type="InterPro" id="IPR052552">
    <property type="entry name" value="YeaO-like"/>
</dbReference>
<keyword evidence="2" id="KW-1185">Reference proteome</keyword>
<name>A0A147KFC2_THECS</name>
<accession>A0A147KFC2</accession>
<dbReference type="PANTHER" id="PTHR36849:SF1">
    <property type="entry name" value="CYTOPLASMIC PROTEIN"/>
    <property type="match status" value="1"/>
</dbReference>
<dbReference type="Proteomes" id="UP000074382">
    <property type="component" value="Unassembled WGS sequence"/>
</dbReference>